<reference evidence="9" key="1">
    <citation type="submission" date="2015-04" db="EMBL/GenBank/DDBJ databases">
        <title>The genome sequence of the plant pathogenic Rhizarian Plasmodiophora brassicae reveals insights in its biotrophic life cycle and the origin of chitin synthesis.</title>
        <authorList>
            <person name="Schwelm A."/>
            <person name="Fogelqvist J."/>
            <person name="Knaust A."/>
            <person name="Julke S."/>
            <person name="Lilja T."/>
            <person name="Dhandapani V."/>
            <person name="Bonilla-Rosso G."/>
            <person name="Karlsson M."/>
            <person name="Shevchenko A."/>
            <person name="Choi S.R."/>
            <person name="Kim H.G."/>
            <person name="Park J.Y."/>
            <person name="Lim Y.P."/>
            <person name="Ludwig-Muller J."/>
            <person name="Dixelius C."/>
        </authorList>
    </citation>
    <scope>NUCLEOTIDE SEQUENCE</scope>
    <source>
        <tissue evidence="9">Potato root galls</tissue>
    </source>
</reference>
<evidence type="ECO:0000256" key="5">
    <source>
        <dbReference type="ARBA" id="ARBA00023065"/>
    </source>
</evidence>
<evidence type="ECO:0000256" key="4">
    <source>
        <dbReference type="ARBA" id="ARBA00022792"/>
    </source>
</evidence>
<keyword evidence="6 8" id="KW-0496">Mitochondrion</keyword>
<feature type="non-terminal residue" evidence="9">
    <location>
        <position position="1"/>
    </location>
</feature>
<dbReference type="PANTHER" id="PTHR12733:SF3">
    <property type="entry name" value="ATP SYNTHASE F(0) COMPLEX SUBUNIT B1, MITOCHONDRIAL"/>
    <property type="match status" value="1"/>
</dbReference>
<accession>A0A0H5R4C3</accession>
<dbReference type="InterPro" id="IPR008688">
    <property type="entry name" value="ATP_synth_Bsub_B/MI25"/>
</dbReference>
<comment type="similarity">
    <text evidence="8">Belongs to the eukaryotic ATPase B chain family.</text>
</comment>
<dbReference type="AlphaFoldDB" id="A0A0H5R4C3"/>
<keyword evidence="2 8" id="KW-0138">CF(0)</keyword>
<keyword evidence="3 8" id="KW-0375">Hydrogen ion transport</keyword>
<keyword evidence="7 8" id="KW-0472">Membrane</keyword>
<keyword evidence="5 8" id="KW-0406">Ion transport</keyword>
<dbReference type="GO" id="GO:0045259">
    <property type="term" value="C:proton-transporting ATP synthase complex"/>
    <property type="evidence" value="ECO:0007669"/>
    <property type="project" value="UniProtKB-KW"/>
</dbReference>
<evidence type="ECO:0000256" key="3">
    <source>
        <dbReference type="ARBA" id="ARBA00022781"/>
    </source>
</evidence>
<organism evidence="9">
    <name type="scientific">Spongospora subterranea</name>
    <dbReference type="NCBI Taxonomy" id="70186"/>
    <lineage>
        <taxon>Eukaryota</taxon>
        <taxon>Sar</taxon>
        <taxon>Rhizaria</taxon>
        <taxon>Endomyxa</taxon>
        <taxon>Phytomyxea</taxon>
        <taxon>Plasmodiophorida</taxon>
        <taxon>Plasmodiophoridae</taxon>
        <taxon>Spongospora</taxon>
    </lineage>
</organism>
<keyword evidence="1 8" id="KW-0813">Transport</keyword>
<dbReference type="InterPro" id="IPR013837">
    <property type="entry name" value="ATP_synth_F0_suB"/>
</dbReference>
<dbReference type="GO" id="GO:0005743">
    <property type="term" value="C:mitochondrial inner membrane"/>
    <property type="evidence" value="ECO:0007669"/>
    <property type="project" value="UniProtKB-SubCell"/>
</dbReference>
<evidence type="ECO:0000256" key="7">
    <source>
        <dbReference type="ARBA" id="ARBA00023136"/>
    </source>
</evidence>
<evidence type="ECO:0000256" key="8">
    <source>
        <dbReference type="RuleBase" id="RU368017"/>
    </source>
</evidence>
<evidence type="ECO:0000256" key="1">
    <source>
        <dbReference type="ARBA" id="ARBA00022448"/>
    </source>
</evidence>
<proteinExistence type="inferred from homology"/>
<keyword evidence="4 8" id="KW-0999">Mitochondrion inner membrane</keyword>
<name>A0A0H5R4C3_9EUKA</name>
<dbReference type="Pfam" id="PF05405">
    <property type="entry name" value="Mt_ATP-synt_B"/>
    <property type="match status" value="1"/>
</dbReference>
<comment type="subcellular location">
    <subcellularLocation>
        <location evidence="8">Mitochondrion</location>
    </subcellularLocation>
    <subcellularLocation>
        <location evidence="8">Mitochondrion inner membrane</location>
    </subcellularLocation>
</comment>
<evidence type="ECO:0000256" key="2">
    <source>
        <dbReference type="ARBA" id="ARBA00022547"/>
    </source>
</evidence>
<evidence type="ECO:0000256" key="6">
    <source>
        <dbReference type="ARBA" id="ARBA00023128"/>
    </source>
</evidence>
<protein>
    <recommendedName>
        <fullName evidence="8">ATP synthase subunit b</fullName>
    </recommendedName>
</protein>
<dbReference type="PANTHER" id="PTHR12733">
    <property type="entry name" value="MITOCHONDRIAL ATP SYNTHASE B CHAIN"/>
    <property type="match status" value="1"/>
</dbReference>
<comment type="subunit">
    <text evidence="8">F-type ATPases have 2 components, CF(1) - the catalytic core - and CF(0) - the membrane proton channel. CF(1) and CF(0) have multiple subunits.</text>
</comment>
<evidence type="ECO:0000313" key="9">
    <source>
        <dbReference type="EMBL" id="CRZ09055.1"/>
    </source>
</evidence>
<dbReference type="EMBL" id="HACM01008613">
    <property type="protein sequence ID" value="CRZ09055.1"/>
    <property type="molecule type" value="Transcribed_RNA"/>
</dbReference>
<dbReference type="GO" id="GO:0046933">
    <property type="term" value="F:proton-transporting ATP synthase activity, rotational mechanism"/>
    <property type="evidence" value="ECO:0007669"/>
    <property type="project" value="TreeGrafter"/>
</dbReference>
<sequence length="297" mass="32687">LDHYCSSMNAMLTSRLISASARRSALLAPRCLSTASAVAPPPPSQSPLKTFHSKYGTWFPVAAIGGAVALSKELIILNEEILVLFTFSATVYGLYSQFGGMVGKFLDERSAKIGTELESVLNESVSATQKQIDSAKTLLTVQEDIDAIFRQQEDLMNRYTKAIPNVLQSELNSQISARLSMVAEKERALVQSMQQTLASAAVETVRNQVKSGDHKKILMGAIKSLENGDSGSGEDPVRDQFVEYFSKFKQKVAAKTGKDHVLTSEDKKEWQEALNDLLRRDSNLKDLKIETPNTIKL</sequence>
<comment type="function">
    <text evidence="8">Subunit b, of the mitochondrial membrane ATP synthase complex (F(1)F(0) ATP synthase or Complex V) that produces ATP from ADP in the presence of a proton gradient across the membrane which is generated by electron transport complexes of the respiratory chain. ATP synthase complex consist of a soluble F(1) head domain - the catalytic core - and a membrane F(1) domain - the membrane proton channel. These two domains are linked by a central stalk rotating inside the F(1) region and a stationary peripheral stalk. During catalysis, ATP synthesis in the catalytic domain of F(1) is coupled via a rotary mechanism of the central stalk subunits to proton translocation. In vivo, can only synthesize ATP although its ATP hydrolase activity can be activated artificially in vitro. Part of the complex F(0) domain. Part of the complex F(0) domain and the peripheric stalk, which acts as a stator to hold the catalytic alpha(3)beta(3) subcomplex and subunit a/ATP6 static relative to the rotary elements.</text>
</comment>